<dbReference type="Proteomes" id="UP000292235">
    <property type="component" value="Plasmid phiM2"/>
</dbReference>
<organism evidence="1 2">
    <name type="scientific">Streptomonospora litoralis</name>
    <dbReference type="NCBI Taxonomy" id="2498135"/>
    <lineage>
        <taxon>Bacteria</taxon>
        <taxon>Bacillati</taxon>
        <taxon>Actinomycetota</taxon>
        <taxon>Actinomycetes</taxon>
        <taxon>Streptosporangiales</taxon>
        <taxon>Nocardiopsidaceae</taxon>
        <taxon>Streptomonospora</taxon>
    </lineage>
</organism>
<dbReference type="GO" id="GO:0000287">
    <property type="term" value="F:magnesium ion binding"/>
    <property type="evidence" value="ECO:0007669"/>
    <property type="project" value="InterPro"/>
</dbReference>
<gene>
    <name evidence="1" type="ORF">EKD16_25645</name>
</gene>
<dbReference type="EMBL" id="CP036456">
    <property type="protein sequence ID" value="QBI56869.1"/>
    <property type="molecule type" value="Genomic_DNA"/>
</dbReference>
<keyword evidence="1" id="KW-0614">Plasmid</keyword>
<dbReference type="GO" id="GO:0006281">
    <property type="term" value="P:DNA repair"/>
    <property type="evidence" value="ECO:0007669"/>
    <property type="project" value="InterPro"/>
</dbReference>
<dbReference type="InterPro" id="IPR008822">
    <property type="entry name" value="Endonuclease_RusA-like"/>
</dbReference>
<dbReference type="Pfam" id="PF05866">
    <property type="entry name" value="RusA"/>
    <property type="match status" value="1"/>
</dbReference>
<geneLocation type="plasmid" evidence="2">
    <name>phim2</name>
</geneLocation>
<keyword evidence="2" id="KW-1185">Reference proteome</keyword>
<dbReference type="GO" id="GO:0006310">
    <property type="term" value="P:DNA recombination"/>
    <property type="evidence" value="ECO:0007669"/>
    <property type="project" value="InterPro"/>
</dbReference>
<dbReference type="Gene3D" id="3.30.1330.70">
    <property type="entry name" value="Holliday junction resolvase RusA"/>
    <property type="match status" value="1"/>
</dbReference>
<reference evidence="1 2" key="1">
    <citation type="submission" date="2019-02" db="EMBL/GenBank/DDBJ databases">
        <authorList>
            <person name="Khodamoradi S."/>
            <person name="Hahnke R.L."/>
            <person name="Kaempfer P."/>
            <person name="Schumann P."/>
            <person name="Rohde M."/>
            <person name="Steinert M."/>
            <person name="Luzhetskyy A."/>
            <person name="Wink J."/>
            <person name="Ruckert C."/>
        </authorList>
    </citation>
    <scope>NUCLEOTIDE SEQUENCE [LARGE SCALE GENOMIC DNA]</scope>
    <source>
        <strain evidence="1 2">M2</strain>
        <plasmid evidence="2">phim2</plasmid>
    </source>
</reference>
<protein>
    <submittedName>
        <fullName evidence="1">Uncharacterized protein</fullName>
    </submittedName>
</protein>
<dbReference type="KEGG" id="strr:EKD16_25645"/>
<evidence type="ECO:0000313" key="1">
    <source>
        <dbReference type="EMBL" id="QBI56869.1"/>
    </source>
</evidence>
<dbReference type="SUPFAM" id="SSF103084">
    <property type="entry name" value="Holliday junction resolvase RusA"/>
    <property type="match status" value="1"/>
</dbReference>
<dbReference type="InterPro" id="IPR036614">
    <property type="entry name" value="RusA-like_sf"/>
</dbReference>
<name>A0A4P6QB36_9ACTN</name>
<dbReference type="RefSeq" id="WP_242677495.1">
    <property type="nucleotide sequence ID" value="NZ_CP036456.1"/>
</dbReference>
<proteinExistence type="predicted"/>
<evidence type="ECO:0000313" key="2">
    <source>
        <dbReference type="Proteomes" id="UP000292235"/>
    </source>
</evidence>
<dbReference type="AlphaFoldDB" id="A0A4P6QB36"/>
<accession>A0A4P6QB36</accession>
<sequence length="165" mass="17943">MTVTTRAGVLFELTVLGTPAPQGSKSKGKNGEMYESSALLKPWRDRVHTYACQVLNLRGRRGFPLAGALEVDLVLSLARPKSHMGTGRYGRRVLASAPAFPAVKPDLSKLVRSTEDALTTARVWRDDAQVVAYGRLAKVYVLARDPDALTEPGAVIRIRAAEGER</sequence>